<dbReference type="Proteomes" id="UP000005237">
    <property type="component" value="Unassembled WGS sequence"/>
</dbReference>
<dbReference type="AlphaFoldDB" id="A0A8R1IR67"/>
<sequence length="124" mass="14363">MSNADSNDSSYVEREIRPAQARLMTHGEAVTLLRMIDTISPNCSRSPLPPSSRTFPYGKDSIEEVINHVFPRYTDPGKMMTPELIKEIRRYYLVNGLNMEEMLKSIRRHSVRLVEFIIFSSIRD</sequence>
<evidence type="ECO:0000313" key="1">
    <source>
        <dbReference type="EnsemblMetazoa" id="CJA41564.1"/>
    </source>
</evidence>
<evidence type="ECO:0000313" key="2">
    <source>
        <dbReference type="Proteomes" id="UP000005237"/>
    </source>
</evidence>
<reference evidence="2" key="1">
    <citation type="submission" date="2010-08" db="EMBL/GenBank/DDBJ databases">
        <authorList>
            <consortium name="Caenorhabditis japonica Sequencing Consortium"/>
            <person name="Wilson R.K."/>
        </authorList>
    </citation>
    <scope>NUCLEOTIDE SEQUENCE [LARGE SCALE GENOMIC DNA]</scope>
    <source>
        <strain evidence="2">DF5081</strain>
    </source>
</reference>
<reference evidence="1" key="2">
    <citation type="submission" date="2022-06" db="UniProtKB">
        <authorList>
            <consortium name="EnsemblMetazoa"/>
        </authorList>
    </citation>
    <scope>IDENTIFICATION</scope>
    <source>
        <strain evidence="1">DF5081</strain>
    </source>
</reference>
<name>A0A8R1IR67_CAEJA</name>
<proteinExistence type="predicted"/>
<keyword evidence="2" id="KW-1185">Reference proteome</keyword>
<dbReference type="EnsemblMetazoa" id="CJA41564.1">
    <property type="protein sequence ID" value="CJA41564.1"/>
    <property type="gene ID" value="WBGene00217412"/>
</dbReference>
<organism evidence="1 2">
    <name type="scientific">Caenorhabditis japonica</name>
    <dbReference type="NCBI Taxonomy" id="281687"/>
    <lineage>
        <taxon>Eukaryota</taxon>
        <taxon>Metazoa</taxon>
        <taxon>Ecdysozoa</taxon>
        <taxon>Nematoda</taxon>
        <taxon>Chromadorea</taxon>
        <taxon>Rhabditida</taxon>
        <taxon>Rhabditina</taxon>
        <taxon>Rhabditomorpha</taxon>
        <taxon>Rhabditoidea</taxon>
        <taxon>Rhabditidae</taxon>
        <taxon>Peloderinae</taxon>
        <taxon>Caenorhabditis</taxon>
    </lineage>
</organism>
<accession>A0A8R1IR67</accession>
<protein>
    <submittedName>
        <fullName evidence="1">Uncharacterized protein</fullName>
    </submittedName>
</protein>